<feature type="domain" description="EngB-type G" evidence="6">
    <location>
        <begin position="133"/>
        <end position="320"/>
    </location>
</feature>
<evidence type="ECO:0000313" key="8">
    <source>
        <dbReference type="Proteomes" id="UP000016932"/>
    </source>
</evidence>
<dbReference type="SUPFAM" id="SSF52540">
    <property type="entry name" value="P-loop containing nucleoside triphosphate hydrolases"/>
    <property type="match status" value="1"/>
</dbReference>
<feature type="region of interest" description="Disordered" evidence="5">
    <location>
        <begin position="1"/>
        <end position="46"/>
    </location>
</feature>
<dbReference type="AlphaFoldDB" id="M2Z5K7"/>
<dbReference type="HOGENOM" id="CLU_584112_0_0_1"/>
<dbReference type="eggNOG" id="KOG2486">
    <property type="taxonomic scope" value="Eukaryota"/>
</dbReference>
<dbReference type="EMBL" id="KB446557">
    <property type="protein sequence ID" value="EME85100.1"/>
    <property type="molecule type" value="Genomic_DNA"/>
</dbReference>
<gene>
    <name evidence="7" type="ORF">MYCFIDRAFT_207486</name>
</gene>
<dbReference type="VEuPathDB" id="FungiDB:MYCFIDRAFT_207486"/>
<accession>M2Z5K7</accession>
<dbReference type="PROSITE" id="PS51706">
    <property type="entry name" value="G_ENGB"/>
    <property type="match status" value="1"/>
</dbReference>
<reference evidence="7 8" key="1">
    <citation type="journal article" date="2012" name="PLoS Pathog.">
        <title>Diverse lifestyles and strategies of plant pathogenesis encoded in the genomes of eighteen Dothideomycetes fungi.</title>
        <authorList>
            <person name="Ohm R.A."/>
            <person name="Feau N."/>
            <person name="Henrissat B."/>
            <person name="Schoch C.L."/>
            <person name="Horwitz B.A."/>
            <person name="Barry K.W."/>
            <person name="Condon B.J."/>
            <person name="Copeland A.C."/>
            <person name="Dhillon B."/>
            <person name="Glaser F."/>
            <person name="Hesse C.N."/>
            <person name="Kosti I."/>
            <person name="LaButti K."/>
            <person name="Lindquist E.A."/>
            <person name="Lucas S."/>
            <person name="Salamov A.A."/>
            <person name="Bradshaw R.E."/>
            <person name="Ciuffetti L."/>
            <person name="Hamelin R.C."/>
            <person name="Kema G.H.J."/>
            <person name="Lawrence C."/>
            <person name="Scott J.A."/>
            <person name="Spatafora J.W."/>
            <person name="Turgeon B.G."/>
            <person name="de Wit P.J.G.M."/>
            <person name="Zhong S."/>
            <person name="Goodwin S.B."/>
            <person name="Grigoriev I.V."/>
        </authorList>
    </citation>
    <scope>NUCLEOTIDE SEQUENCE [LARGE SCALE GENOMIC DNA]</scope>
    <source>
        <strain evidence="7 8">CIRAD86</strain>
    </source>
</reference>
<keyword evidence="4" id="KW-0342">GTP-binding</keyword>
<dbReference type="PANTHER" id="PTHR46498:SF1">
    <property type="entry name" value="GTP-BINDING PROTEIN 8"/>
    <property type="match status" value="1"/>
</dbReference>
<dbReference type="STRING" id="383855.M2Z5K7"/>
<dbReference type="InterPro" id="IPR052279">
    <property type="entry name" value="EngB_GTPase"/>
</dbReference>
<dbReference type="PANTHER" id="PTHR46498">
    <property type="entry name" value="GTP-BINDING PROTEIN 8"/>
    <property type="match status" value="1"/>
</dbReference>
<dbReference type="Proteomes" id="UP000016932">
    <property type="component" value="Unassembled WGS sequence"/>
</dbReference>
<keyword evidence="3" id="KW-0460">Magnesium</keyword>
<organism evidence="7 8">
    <name type="scientific">Pseudocercospora fijiensis (strain CIRAD86)</name>
    <name type="common">Black leaf streak disease fungus</name>
    <name type="synonym">Mycosphaerella fijiensis</name>
    <dbReference type="NCBI Taxonomy" id="383855"/>
    <lineage>
        <taxon>Eukaryota</taxon>
        <taxon>Fungi</taxon>
        <taxon>Dikarya</taxon>
        <taxon>Ascomycota</taxon>
        <taxon>Pezizomycotina</taxon>
        <taxon>Dothideomycetes</taxon>
        <taxon>Dothideomycetidae</taxon>
        <taxon>Mycosphaerellales</taxon>
        <taxon>Mycosphaerellaceae</taxon>
        <taxon>Pseudocercospora</taxon>
    </lineage>
</organism>
<dbReference type="GO" id="GO:0005739">
    <property type="term" value="C:mitochondrion"/>
    <property type="evidence" value="ECO:0007669"/>
    <property type="project" value="TreeGrafter"/>
</dbReference>
<dbReference type="CDD" id="cd01876">
    <property type="entry name" value="YihA_EngB"/>
    <property type="match status" value="1"/>
</dbReference>
<evidence type="ECO:0000256" key="4">
    <source>
        <dbReference type="ARBA" id="ARBA00023134"/>
    </source>
</evidence>
<keyword evidence="1" id="KW-0479">Metal-binding</keyword>
<dbReference type="GeneID" id="19336599"/>
<dbReference type="RefSeq" id="XP_007925584.1">
    <property type="nucleotide sequence ID" value="XM_007927393.1"/>
</dbReference>
<evidence type="ECO:0000256" key="2">
    <source>
        <dbReference type="ARBA" id="ARBA00022741"/>
    </source>
</evidence>
<evidence type="ECO:0000256" key="1">
    <source>
        <dbReference type="ARBA" id="ARBA00022723"/>
    </source>
</evidence>
<evidence type="ECO:0000259" key="6">
    <source>
        <dbReference type="PROSITE" id="PS51706"/>
    </source>
</evidence>
<dbReference type="Gene3D" id="3.40.50.300">
    <property type="entry name" value="P-loop containing nucleotide triphosphate hydrolases"/>
    <property type="match status" value="1"/>
</dbReference>
<proteinExistence type="predicted"/>
<dbReference type="OrthoDB" id="391988at2759"/>
<dbReference type="Pfam" id="PF01926">
    <property type="entry name" value="MMR_HSR1"/>
    <property type="match status" value="1"/>
</dbReference>
<dbReference type="InterPro" id="IPR027417">
    <property type="entry name" value="P-loop_NTPase"/>
</dbReference>
<dbReference type="InterPro" id="IPR030393">
    <property type="entry name" value="G_ENGB_dom"/>
</dbReference>
<dbReference type="GO" id="GO:0046872">
    <property type="term" value="F:metal ion binding"/>
    <property type="evidence" value="ECO:0007669"/>
    <property type="project" value="UniProtKB-KW"/>
</dbReference>
<evidence type="ECO:0000256" key="5">
    <source>
        <dbReference type="SAM" id="MobiDB-lite"/>
    </source>
</evidence>
<dbReference type="KEGG" id="pfj:MYCFIDRAFT_207486"/>
<keyword evidence="8" id="KW-1185">Reference proteome</keyword>
<feature type="region of interest" description="Disordered" evidence="5">
    <location>
        <begin position="370"/>
        <end position="392"/>
    </location>
</feature>
<dbReference type="InterPro" id="IPR006073">
    <property type="entry name" value="GTP-bd"/>
</dbReference>
<evidence type="ECO:0000256" key="3">
    <source>
        <dbReference type="ARBA" id="ARBA00022842"/>
    </source>
</evidence>
<name>M2Z5K7_PSEFD</name>
<feature type="compositionally biased region" description="Polar residues" evidence="5">
    <location>
        <begin position="16"/>
        <end position="29"/>
    </location>
</feature>
<dbReference type="GO" id="GO:0005525">
    <property type="term" value="F:GTP binding"/>
    <property type="evidence" value="ECO:0007669"/>
    <property type="project" value="UniProtKB-KW"/>
</dbReference>
<sequence>MLSSRLLSDVSRGQERAQTTSFPQPSFTSEVCKHHHHHHQHPSLSQMSLLRLPPSLRHLSLSTLRTLTTTAQNAPPPPPPPSTLTLTPSTLNTYAITNPPTPRNLRVAATFFQRTAPEILFTTPHFRSLPPSPFPEVTFLGRSNVGKSSLLNALFGRPNQKIAYVSKRPGKTVTMNAYGVGGKGMVGAAAGGKGKEARWKRWDAKKSLLVVDMPGYGNGSREEWGREVSKYLMGRKQLRKSYVLVDAEHGLKQTDRFLLRKLRWEGVPFQIVLSKVDKILFPRAKMPSAESLGRRLGVLREVKEGIRRELEEELEGGVWVGDFLNKGRRIGVDELRWSVLEACGLQDQEGVRKGMNEDFKVQEDGDGEGDAVAFDPLHGDEDAEETGQLGNEEPLTLFEAETIWRKSSTEGSRRRQYDKKCSMERAIRFIQKELLHCAIWVFSNSVISNAGFSQVHSDVLRKIQESRS</sequence>
<protein>
    <recommendedName>
        <fullName evidence="6">EngB-type G domain-containing protein</fullName>
    </recommendedName>
</protein>
<keyword evidence="2" id="KW-0547">Nucleotide-binding</keyword>
<evidence type="ECO:0000313" key="7">
    <source>
        <dbReference type="EMBL" id="EME85100.1"/>
    </source>
</evidence>